<keyword evidence="1" id="KW-0805">Transcription regulation</keyword>
<dbReference type="Gene3D" id="1.10.357.10">
    <property type="entry name" value="Tetracycline Repressor, domain 2"/>
    <property type="match status" value="1"/>
</dbReference>
<gene>
    <name evidence="7" type="ORF">GCM10017774_09070</name>
</gene>
<evidence type="ECO:0000256" key="1">
    <source>
        <dbReference type="ARBA" id="ARBA00023015"/>
    </source>
</evidence>
<evidence type="ECO:0000256" key="3">
    <source>
        <dbReference type="ARBA" id="ARBA00023163"/>
    </source>
</evidence>
<dbReference type="InterPro" id="IPR036271">
    <property type="entry name" value="Tet_transcr_reg_TetR-rel_C_sf"/>
</dbReference>
<evidence type="ECO:0000313" key="7">
    <source>
        <dbReference type="EMBL" id="GHH30782.1"/>
    </source>
</evidence>
<evidence type="ECO:0000256" key="4">
    <source>
        <dbReference type="PROSITE-ProRule" id="PRU00335"/>
    </source>
</evidence>
<feature type="DNA-binding region" description="H-T-H motif" evidence="4">
    <location>
        <begin position="44"/>
        <end position="63"/>
    </location>
</feature>
<dbReference type="Pfam" id="PF00440">
    <property type="entry name" value="TetR_N"/>
    <property type="match status" value="1"/>
</dbReference>
<dbReference type="SUPFAM" id="SSF48498">
    <property type="entry name" value="Tetracyclin repressor-like, C-terminal domain"/>
    <property type="match status" value="1"/>
</dbReference>
<dbReference type="PANTHER" id="PTHR30055:SF234">
    <property type="entry name" value="HTH-TYPE TRANSCRIPTIONAL REGULATOR BETI"/>
    <property type="match status" value="1"/>
</dbReference>
<dbReference type="SUPFAM" id="SSF46689">
    <property type="entry name" value="Homeodomain-like"/>
    <property type="match status" value="1"/>
</dbReference>
<feature type="region of interest" description="Disordered" evidence="5">
    <location>
        <begin position="199"/>
        <end position="225"/>
    </location>
</feature>
<dbReference type="InterPro" id="IPR049445">
    <property type="entry name" value="TetR_SbtR-like_C"/>
</dbReference>
<dbReference type="PANTHER" id="PTHR30055">
    <property type="entry name" value="HTH-TYPE TRANSCRIPTIONAL REGULATOR RUTR"/>
    <property type="match status" value="1"/>
</dbReference>
<dbReference type="PRINTS" id="PR00455">
    <property type="entry name" value="HTHTETR"/>
</dbReference>
<accession>A0ABQ3M1A2</accession>
<protein>
    <submittedName>
        <fullName evidence="7">TetR family transcriptional regulator</fullName>
    </submittedName>
</protein>
<dbReference type="EMBL" id="BNAR01000001">
    <property type="protein sequence ID" value="GHH30782.1"/>
    <property type="molecule type" value="Genomic_DNA"/>
</dbReference>
<dbReference type="InterPro" id="IPR001647">
    <property type="entry name" value="HTH_TetR"/>
</dbReference>
<dbReference type="Proteomes" id="UP000605568">
    <property type="component" value="Unassembled WGS sequence"/>
</dbReference>
<dbReference type="Pfam" id="PF21597">
    <property type="entry name" value="TetR_C_43"/>
    <property type="match status" value="1"/>
</dbReference>
<dbReference type="InterPro" id="IPR009057">
    <property type="entry name" value="Homeodomain-like_sf"/>
</dbReference>
<dbReference type="PROSITE" id="PS50977">
    <property type="entry name" value="HTH_TETR_2"/>
    <property type="match status" value="1"/>
</dbReference>
<feature type="domain" description="HTH tetR-type" evidence="6">
    <location>
        <begin position="22"/>
        <end position="81"/>
    </location>
</feature>
<evidence type="ECO:0000256" key="5">
    <source>
        <dbReference type="SAM" id="MobiDB-lite"/>
    </source>
</evidence>
<evidence type="ECO:0000259" key="6">
    <source>
        <dbReference type="PROSITE" id="PS50977"/>
    </source>
</evidence>
<keyword evidence="8" id="KW-1185">Reference proteome</keyword>
<keyword evidence="3" id="KW-0804">Transcription</keyword>
<keyword evidence="2 4" id="KW-0238">DNA-binding</keyword>
<organism evidence="7 8">
    <name type="scientific">Lentzea cavernae</name>
    <dbReference type="NCBI Taxonomy" id="2020703"/>
    <lineage>
        <taxon>Bacteria</taxon>
        <taxon>Bacillati</taxon>
        <taxon>Actinomycetota</taxon>
        <taxon>Actinomycetes</taxon>
        <taxon>Pseudonocardiales</taxon>
        <taxon>Pseudonocardiaceae</taxon>
        <taxon>Lentzea</taxon>
    </lineage>
</organism>
<name>A0ABQ3M1A2_9PSEU</name>
<sequence>MRFTEEVNAPPTAGAALRTDAARNRSRIVEAARDLFRTRGIDVPLSTVARRAGVGVATLFRRFPTRDALVAEVFAEQMVRCEAVLEEAVTDPDPWNGFRRLVEFACAEQLEDHGFTEAFIATFATDHVQRRERAETMFDELVRRAQECGRLRQDFVVSDLVMMLLANGGLRTAPPEHAADMSRRLVAYLLHAFGTGPEEGPLPPASPLGLQHARGKSCEPQFQAR</sequence>
<comment type="caution">
    <text evidence="7">The sequence shown here is derived from an EMBL/GenBank/DDBJ whole genome shotgun (WGS) entry which is preliminary data.</text>
</comment>
<proteinExistence type="predicted"/>
<evidence type="ECO:0000313" key="8">
    <source>
        <dbReference type="Proteomes" id="UP000605568"/>
    </source>
</evidence>
<evidence type="ECO:0000256" key="2">
    <source>
        <dbReference type="ARBA" id="ARBA00023125"/>
    </source>
</evidence>
<dbReference type="InterPro" id="IPR050109">
    <property type="entry name" value="HTH-type_TetR-like_transc_reg"/>
</dbReference>
<reference evidence="8" key="1">
    <citation type="journal article" date="2019" name="Int. J. Syst. Evol. Microbiol.">
        <title>The Global Catalogue of Microorganisms (GCM) 10K type strain sequencing project: providing services to taxonomists for standard genome sequencing and annotation.</title>
        <authorList>
            <consortium name="The Broad Institute Genomics Platform"/>
            <consortium name="The Broad Institute Genome Sequencing Center for Infectious Disease"/>
            <person name="Wu L."/>
            <person name="Ma J."/>
        </authorList>
    </citation>
    <scope>NUCLEOTIDE SEQUENCE [LARGE SCALE GENOMIC DNA]</scope>
    <source>
        <strain evidence="8">CGMCC 4.7367</strain>
    </source>
</reference>